<evidence type="ECO:0000256" key="10">
    <source>
        <dbReference type="ARBA" id="ARBA00022771"/>
    </source>
</evidence>
<comment type="subcellular location">
    <subcellularLocation>
        <location evidence="2">Nucleus</location>
    </subcellularLocation>
</comment>
<evidence type="ECO:0000256" key="3">
    <source>
        <dbReference type="ARBA" id="ARBA00005755"/>
    </source>
</evidence>
<keyword evidence="13" id="KW-0408">Iron</keyword>
<dbReference type="Gene3D" id="3.30.342.10">
    <property type="entry name" value="DNA Polymerase, chain B, domain 1"/>
    <property type="match status" value="1"/>
</dbReference>
<evidence type="ECO:0000256" key="4">
    <source>
        <dbReference type="ARBA" id="ARBA00022485"/>
    </source>
</evidence>
<dbReference type="KEGG" id="pkz:C5L36_0B11510"/>
<dbReference type="InterPro" id="IPR042087">
    <property type="entry name" value="DNA_pol_B_thumb"/>
</dbReference>
<evidence type="ECO:0000256" key="19">
    <source>
        <dbReference type="ARBA" id="ARBA00066055"/>
    </source>
</evidence>
<comment type="catalytic activity">
    <reaction evidence="18 20">
        <text>DNA(n) + a 2'-deoxyribonucleoside 5'-triphosphate = DNA(n+1) + diphosphate</text>
        <dbReference type="Rhea" id="RHEA:22508"/>
        <dbReference type="Rhea" id="RHEA-COMP:17339"/>
        <dbReference type="Rhea" id="RHEA-COMP:17340"/>
        <dbReference type="ChEBI" id="CHEBI:33019"/>
        <dbReference type="ChEBI" id="CHEBI:61560"/>
        <dbReference type="ChEBI" id="CHEBI:173112"/>
        <dbReference type="EC" id="2.7.7.7"/>
    </reaction>
</comment>
<dbReference type="FunFam" id="1.10.132.60:FF:000007">
    <property type="entry name" value="DNA polymerase"/>
    <property type="match status" value="1"/>
</dbReference>
<feature type="domain" description="DNA-directed DNA polymerase family B multifunctional" evidence="22">
    <location>
        <begin position="988"/>
        <end position="1436"/>
    </location>
</feature>
<dbReference type="CDD" id="cd05534">
    <property type="entry name" value="POLBc_zeta"/>
    <property type="match status" value="1"/>
</dbReference>
<keyword evidence="7 20" id="KW-0235">DNA replication</keyword>
<evidence type="ECO:0000256" key="2">
    <source>
        <dbReference type="ARBA" id="ARBA00004123"/>
    </source>
</evidence>
<name>A0A2U9R4B7_PICKU</name>
<dbReference type="Pfam" id="PF00136">
    <property type="entry name" value="DNA_pol_B"/>
    <property type="match status" value="1"/>
</dbReference>
<dbReference type="OrthoDB" id="2414538at2759"/>
<dbReference type="InterPro" id="IPR006172">
    <property type="entry name" value="DNA-dir_DNA_pol_B"/>
</dbReference>
<keyword evidence="5 20" id="KW-0808">Transferase</keyword>
<feature type="compositionally biased region" description="Acidic residues" evidence="21">
    <location>
        <begin position="137"/>
        <end position="150"/>
    </location>
</feature>
<feature type="compositionally biased region" description="Basic and acidic residues" evidence="21">
    <location>
        <begin position="125"/>
        <end position="136"/>
    </location>
</feature>
<dbReference type="GO" id="GO:0051539">
    <property type="term" value="F:4 iron, 4 sulfur cluster binding"/>
    <property type="evidence" value="ECO:0007669"/>
    <property type="project" value="UniProtKB-KW"/>
</dbReference>
<evidence type="ECO:0000256" key="18">
    <source>
        <dbReference type="ARBA" id="ARBA00049244"/>
    </source>
</evidence>
<keyword evidence="4" id="KW-0004">4Fe-4S</keyword>
<dbReference type="GO" id="GO:0003677">
    <property type="term" value="F:DNA binding"/>
    <property type="evidence" value="ECO:0007669"/>
    <property type="project" value="UniProtKB-KW"/>
</dbReference>
<evidence type="ECO:0000256" key="7">
    <source>
        <dbReference type="ARBA" id="ARBA00022705"/>
    </source>
</evidence>
<evidence type="ECO:0000256" key="20">
    <source>
        <dbReference type="RuleBase" id="RU000442"/>
    </source>
</evidence>
<gene>
    <name evidence="25" type="ORF">C5L36_0B11510</name>
</gene>
<dbReference type="PANTHER" id="PTHR45812">
    <property type="entry name" value="DNA POLYMERASE ZETA CATALYTIC SUBUNIT"/>
    <property type="match status" value="1"/>
</dbReference>
<dbReference type="CDD" id="cd05778">
    <property type="entry name" value="DNA_polB_zeta_exo"/>
    <property type="match status" value="1"/>
</dbReference>
<evidence type="ECO:0000256" key="6">
    <source>
        <dbReference type="ARBA" id="ARBA00022695"/>
    </source>
</evidence>
<evidence type="ECO:0000256" key="15">
    <source>
        <dbReference type="ARBA" id="ARBA00023125"/>
    </source>
</evidence>
<dbReference type="STRING" id="4909.A0A2U9R4B7"/>
<comment type="subunit">
    <text evidence="19">Forms DNA polymerase zeta with REV7.</text>
</comment>
<protein>
    <recommendedName>
        <fullName evidence="20">DNA polymerase</fullName>
        <ecNumber evidence="20">2.7.7.7</ecNumber>
    </recommendedName>
</protein>
<dbReference type="Gene3D" id="3.30.420.10">
    <property type="entry name" value="Ribonuclease H-like superfamily/Ribonuclease H"/>
    <property type="match status" value="1"/>
</dbReference>
<comment type="cofactor">
    <cofactor evidence="1">
        <name>[4Fe-4S] cluster</name>
        <dbReference type="ChEBI" id="CHEBI:49883"/>
    </cofactor>
</comment>
<keyword evidence="9" id="KW-0227">DNA damage</keyword>
<evidence type="ECO:0000256" key="14">
    <source>
        <dbReference type="ARBA" id="ARBA00023014"/>
    </source>
</evidence>
<keyword evidence="6 20" id="KW-0548">Nucleotidyltransferase</keyword>
<dbReference type="Gene3D" id="1.10.287.690">
    <property type="entry name" value="Helix hairpin bin"/>
    <property type="match status" value="1"/>
</dbReference>
<evidence type="ECO:0000256" key="8">
    <source>
        <dbReference type="ARBA" id="ARBA00022723"/>
    </source>
</evidence>
<dbReference type="FunFam" id="1.10.287.690:FF:000002">
    <property type="entry name" value="DNA polymerase zeta"/>
    <property type="match status" value="1"/>
</dbReference>
<keyword evidence="10" id="KW-0863">Zinc-finger</keyword>
<keyword evidence="11" id="KW-0862">Zinc</keyword>
<dbReference type="RefSeq" id="XP_029321396.1">
    <property type="nucleotide sequence ID" value="XM_029465537.1"/>
</dbReference>
<accession>A0A2U9R4B7</accession>
<evidence type="ECO:0000256" key="9">
    <source>
        <dbReference type="ARBA" id="ARBA00022763"/>
    </source>
</evidence>
<feature type="compositionally biased region" description="Basic and acidic residues" evidence="21">
    <location>
        <begin position="517"/>
        <end position="530"/>
    </location>
</feature>
<dbReference type="InterPro" id="IPR017964">
    <property type="entry name" value="DNA-dir_DNA_pol_B_CS"/>
</dbReference>
<dbReference type="VEuPathDB" id="FungiDB:C5L36_0B11510"/>
<feature type="region of interest" description="Disordered" evidence="21">
    <location>
        <begin position="111"/>
        <end position="150"/>
    </location>
</feature>
<keyword evidence="17" id="KW-0539">Nucleus</keyword>
<evidence type="ECO:0000256" key="12">
    <source>
        <dbReference type="ARBA" id="ARBA00022932"/>
    </source>
</evidence>
<evidence type="ECO:0000256" key="21">
    <source>
        <dbReference type="SAM" id="MobiDB-lite"/>
    </source>
</evidence>
<feature type="domain" description="DNA-directed DNA polymerase family B exonuclease" evidence="23">
    <location>
        <begin position="752"/>
        <end position="923"/>
    </location>
</feature>
<evidence type="ECO:0000259" key="24">
    <source>
        <dbReference type="Pfam" id="PF24055"/>
    </source>
</evidence>
<dbReference type="InterPro" id="IPR023211">
    <property type="entry name" value="DNA_pol_palm_dom_sf"/>
</dbReference>
<dbReference type="SMART" id="SM00486">
    <property type="entry name" value="POLBc"/>
    <property type="match status" value="1"/>
</dbReference>
<comment type="similarity">
    <text evidence="3 20">Belongs to the DNA polymerase type-B family.</text>
</comment>
<dbReference type="GO" id="GO:0003887">
    <property type="term" value="F:DNA-directed DNA polymerase activity"/>
    <property type="evidence" value="ECO:0007669"/>
    <property type="project" value="UniProtKB-KW"/>
</dbReference>
<dbReference type="Pfam" id="PF03104">
    <property type="entry name" value="DNA_pol_B_exo1"/>
    <property type="match status" value="1"/>
</dbReference>
<keyword evidence="16" id="KW-0234">DNA repair</keyword>
<feature type="compositionally biased region" description="Basic residues" evidence="21">
    <location>
        <begin position="111"/>
        <end position="124"/>
    </location>
</feature>
<dbReference type="Gene3D" id="1.10.132.60">
    <property type="entry name" value="DNA polymerase family B, C-terminal domain"/>
    <property type="match status" value="1"/>
</dbReference>
<dbReference type="GeneID" id="40383684"/>
<proteinExistence type="inferred from homology"/>
<dbReference type="GO" id="GO:0008270">
    <property type="term" value="F:zinc ion binding"/>
    <property type="evidence" value="ECO:0007669"/>
    <property type="project" value="UniProtKB-KW"/>
</dbReference>
<keyword evidence="15 20" id="KW-0238">DNA-binding</keyword>
<dbReference type="InterPro" id="IPR030559">
    <property type="entry name" value="PolZ_Rev3"/>
</dbReference>
<dbReference type="GO" id="GO:0000724">
    <property type="term" value="P:double-strand break repair via homologous recombination"/>
    <property type="evidence" value="ECO:0007669"/>
    <property type="project" value="TreeGrafter"/>
</dbReference>
<evidence type="ECO:0000256" key="5">
    <source>
        <dbReference type="ARBA" id="ARBA00022679"/>
    </source>
</evidence>
<dbReference type="EC" id="2.7.7.7" evidence="20"/>
<dbReference type="Gene3D" id="3.90.1600.10">
    <property type="entry name" value="Palm domain of DNA polymerase"/>
    <property type="match status" value="1"/>
</dbReference>
<keyword evidence="14" id="KW-0411">Iron-sulfur</keyword>
<dbReference type="PANTHER" id="PTHR45812:SF1">
    <property type="entry name" value="DNA POLYMERASE ZETA CATALYTIC SUBUNIT"/>
    <property type="match status" value="1"/>
</dbReference>
<evidence type="ECO:0000313" key="26">
    <source>
        <dbReference type="Proteomes" id="UP000249293"/>
    </source>
</evidence>
<dbReference type="GO" id="GO:0000166">
    <property type="term" value="F:nucleotide binding"/>
    <property type="evidence" value="ECO:0007669"/>
    <property type="project" value="InterPro"/>
</dbReference>
<reference evidence="25 26" key="1">
    <citation type="submission" date="2018-06" db="EMBL/GenBank/DDBJ databases">
        <title>Population genomics shows no distinction between pathogenic Candida krusei and environmental Pichia kudriavzevii: One species, four names.</title>
        <authorList>
            <person name="Douglass A.P."/>
            <person name="Offei B."/>
            <person name="Braun-Galleani S."/>
            <person name="Coughlan A.Y."/>
            <person name="Martos A."/>
            <person name="Ortiz-Merino R.A."/>
            <person name="Byrne K.P."/>
            <person name="Wolfe K.H."/>
        </authorList>
    </citation>
    <scope>NUCLEOTIDE SEQUENCE [LARGE SCALE GENOMIC DNA]</scope>
    <source>
        <strain evidence="25 26">CBS573</strain>
    </source>
</reference>
<dbReference type="InterPro" id="IPR056435">
    <property type="entry name" value="DPOD/Z_N"/>
</dbReference>
<dbReference type="PRINTS" id="PR00106">
    <property type="entry name" value="DNAPOLB"/>
</dbReference>
<dbReference type="GO" id="GO:0042276">
    <property type="term" value="P:error-prone translesion synthesis"/>
    <property type="evidence" value="ECO:0007669"/>
    <property type="project" value="TreeGrafter"/>
</dbReference>
<evidence type="ECO:0000256" key="13">
    <source>
        <dbReference type="ARBA" id="ARBA00023004"/>
    </source>
</evidence>
<dbReference type="InterPro" id="IPR006133">
    <property type="entry name" value="DNA-dir_DNA_pol_B_exonuc"/>
</dbReference>
<evidence type="ECO:0000256" key="11">
    <source>
        <dbReference type="ARBA" id="ARBA00022833"/>
    </source>
</evidence>
<evidence type="ECO:0000259" key="23">
    <source>
        <dbReference type="Pfam" id="PF03104"/>
    </source>
</evidence>
<dbReference type="Pfam" id="PF24055">
    <property type="entry name" value="POL3_N"/>
    <property type="match status" value="1"/>
</dbReference>
<feature type="domain" description="DNA polymerase delta/zeta catalytic subunit N-terminal" evidence="24">
    <location>
        <begin position="160"/>
        <end position="197"/>
    </location>
</feature>
<evidence type="ECO:0000259" key="22">
    <source>
        <dbReference type="Pfam" id="PF00136"/>
    </source>
</evidence>
<dbReference type="Proteomes" id="UP000249293">
    <property type="component" value="Chromosome 2"/>
</dbReference>
<evidence type="ECO:0000256" key="16">
    <source>
        <dbReference type="ARBA" id="ARBA00023204"/>
    </source>
</evidence>
<dbReference type="SUPFAM" id="SSF56672">
    <property type="entry name" value="DNA/RNA polymerases"/>
    <property type="match status" value="1"/>
</dbReference>
<dbReference type="GO" id="GO:0006260">
    <property type="term" value="P:DNA replication"/>
    <property type="evidence" value="ECO:0007669"/>
    <property type="project" value="UniProtKB-KW"/>
</dbReference>
<dbReference type="InterPro" id="IPR036397">
    <property type="entry name" value="RNaseH_sf"/>
</dbReference>
<sequence length="1566" mass="179536">MNTLLSLNMDVQLISYDAAQCVPTPLDKNFVTFNGVMSGSCKLNLKTVPTIRLYVRAGGVSSLVHVHNVFPYLYVPVEAERFPNAEVELVRWLNEINNQLALSYSKKQRPRRKVEGIRKKRQKRGKVDQNEHHDYEYNDQDQESEFDTDEEVDTNSEVLSTSNSYVADISIVSGVPFYGYHLSSSTFLKISMASPKYTVRLSKLMTESKLFKRFYQPYESHIPYTLQFLADYNLYTLKSIRFNKFLWRSPIILLDNVSQDYQPFFETHFVDFNKMRLNNTVEEFVNGHICIDNNGNLNVLEQSKFPRSARSLLEFDAQASWIDNINDLVDRTPATLHSGESFSADLSYISSTKSLLDDVDNLRRSKGLDVGVSQHGLFDNIKRSCSGSLWNDQEDIKVMFRTAVKLSEDAFVKKYKTKDINLLKKWSGKKAAFPTPFKSVKSLQYEPIIGSSCLVDSKVLAMSPNNYLSALLAFASRKGTLLKSSSDGIVNTNLPCALEIEQDLIDAISEDSEKTDDDNPPKEGDDTTVINHHDGLFPNEHSNNSFNLTLKLQESSVIEEVTTSNISGSAKPYRSSFILSQRIPQFFKFVSYFGDIFDEKLFSFNVQQPMSCSKDKFLNELETFGLPKIDYMDPFFSKLSNFDSRPFIFAGEKFVLKCKEIDKDLYPGLDQFNFFQQPANKNSPNLWKYSPIPPSFTDVKQWSQVPEQSKENAGFNYDSQIRGPTQKFKEYKYPSLKTPVERLSVENISLSILIMEIHVNTRGKYYPDPKLDEINAVFYHTNLPTNVSALHNVGVFVNTSSGDARKYKQFANESNFSLTCFQNELDLLVALVSLVEYLDPDILSGYELHALSWGYVIERSKAKYNIDLCQRFSRVVHKQANKVGDRWGYTHASGIKITGRQMFNLWRRLRSVLNLNHYTLENVVFHVLHDRLPAYKMETLSKWLKKDFKGTSYVINYYVSKIKYEMLLIQKLELVEKINEESQLLGIDFYSILYRGSQYKVECLLVRLAKSENFLLVSPSKKQVFKQDSLECIPLVMEPNSSFYKSPLIVLDFQSLYPSLIIAYNICYSTALGRLKDYDPQKYTRLGVINYKSPEGLLKLLENNINISPNGVVFAKEDIRKSLLAKLLLEILNTRIYIKDTMSNFKDDQELKTLYGNRQLALKLIANVTYGYTSASYSGRMPNSDIADAIVSYGRETLLKAVKEIESHDFWGAKVVYGDTDSLFVYLPGKTKSDAFRIGKEMADHITKLNPAPVKLKFEKVYLPSILVSKKRYVGWCSEYEDQSPRFEAKGIETVRRDGIPAQQKILEKAIILLFKSKDVSQVKEYVLDQFVKITQNKVNLKDFMFAKEVRIGTYKNEKYIPAGARLAMRSIEKDHRAEPQYKERVYYLVRRGHNKEILRDRCVSPDQFLSDLNMVLDSEYYINKVLVPPLERVFNLLGVDIKSWVKEVPQKISYAGIDSTLLNVKVRSCLCCKGIAADGLLCTECLQNSLGTMLKLKSEACDKAVKTRNYVDFCRFCSSNVLNEDVSSTTANECCNEDCSIYYSRTKKLRETRTASANYRAIPDW</sequence>
<dbReference type="GO" id="GO:0016035">
    <property type="term" value="C:zeta DNA polymerase complex"/>
    <property type="evidence" value="ECO:0007669"/>
    <property type="project" value="InterPro"/>
</dbReference>
<keyword evidence="12 20" id="KW-0239">DNA-directed DNA polymerase</keyword>
<organism evidence="25 26">
    <name type="scientific">Pichia kudriavzevii</name>
    <name type="common">Yeast</name>
    <name type="synonym">Issatchenkia orientalis</name>
    <dbReference type="NCBI Taxonomy" id="4909"/>
    <lineage>
        <taxon>Eukaryota</taxon>
        <taxon>Fungi</taxon>
        <taxon>Dikarya</taxon>
        <taxon>Ascomycota</taxon>
        <taxon>Saccharomycotina</taxon>
        <taxon>Pichiomycetes</taxon>
        <taxon>Pichiales</taxon>
        <taxon>Pichiaceae</taxon>
        <taxon>Pichia</taxon>
    </lineage>
</organism>
<keyword evidence="26" id="KW-1185">Reference proteome</keyword>
<dbReference type="InterPro" id="IPR012337">
    <property type="entry name" value="RNaseH-like_sf"/>
</dbReference>
<evidence type="ECO:0000256" key="1">
    <source>
        <dbReference type="ARBA" id="ARBA00001966"/>
    </source>
</evidence>
<evidence type="ECO:0000256" key="17">
    <source>
        <dbReference type="ARBA" id="ARBA00023242"/>
    </source>
</evidence>
<dbReference type="SUPFAM" id="SSF53098">
    <property type="entry name" value="Ribonuclease H-like"/>
    <property type="match status" value="1"/>
</dbReference>
<dbReference type="InterPro" id="IPR006134">
    <property type="entry name" value="DNA-dir_DNA_pol_B_multi_dom"/>
</dbReference>
<dbReference type="PROSITE" id="PS00116">
    <property type="entry name" value="DNA_POLYMERASE_B"/>
    <property type="match status" value="1"/>
</dbReference>
<evidence type="ECO:0000313" key="25">
    <source>
        <dbReference type="EMBL" id="AWU75919.1"/>
    </source>
</evidence>
<dbReference type="InterPro" id="IPR043502">
    <property type="entry name" value="DNA/RNA_pol_sf"/>
</dbReference>
<keyword evidence="8" id="KW-0479">Metal-binding</keyword>
<feature type="region of interest" description="Disordered" evidence="21">
    <location>
        <begin position="511"/>
        <end position="530"/>
    </location>
</feature>
<dbReference type="GO" id="GO:0005634">
    <property type="term" value="C:nucleus"/>
    <property type="evidence" value="ECO:0007669"/>
    <property type="project" value="UniProtKB-SubCell"/>
</dbReference>
<dbReference type="EMBL" id="CP028774">
    <property type="protein sequence ID" value="AWU75919.1"/>
    <property type="molecule type" value="Genomic_DNA"/>
</dbReference>